<dbReference type="SUPFAM" id="SSF88659">
    <property type="entry name" value="Sigma3 and sigma4 domains of RNA polymerase sigma factors"/>
    <property type="match status" value="1"/>
</dbReference>
<keyword evidence="4" id="KW-0238">DNA-binding</keyword>
<evidence type="ECO:0000256" key="2">
    <source>
        <dbReference type="ARBA" id="ARBA00023015"/>
    </source>
</evidence>
<evidence type="ECO:0000256" key="4">
    <source>
        <dbReference type="ARBA" id="ARBA00023125"/>
    </source>
</evidence>
<dbReference type="Proteomes" id="UP000182130">
    <property type="component" value="Unassembled WGS sequence"/>
</dbReference>
<dbReference type="GO" id="GO:0003677">
    <property type="term" value="F:DNA binding"/>
    <property type="evidence" value="ECO:0007669"/>
    <property type="project" value="UniProtKB-KW"/>
</dbReference>
<dbReference type="PANTHER" id="PTHR43133">
    <property type="entry name" value="RNA POLYMERASE ECF-TYPE SIGMA FACTO"/>
    <property type="match status" value="1"/>
</dbReference>
<dbReference type="InterPro" id="IPR013324">
    <property type="entry name" value="RNA_pol_sigma_r3/r4-like"/>
</dbReference>
<evidence type="ECO:0000256" key="5">
    <source>
        <dbReference type="ARBA" id="ARBA00023163"/>
    </source>
</evidence>
<gene>
    <name evidence="7" type="ORF">SAMN05216555_11564</name>
</gene>
<feature type="domain" description="RNA polymerase sigma-70 region 4" evidence="6">
    <location>
        <begin position="126"/>
        <end position="174"/>
    </location>
</feature>
<proteinExistence type="inferred from homology"/>
<protein>
    <submittedName>
        <fullName evidence="7">RNA polymerase sigma-70 factor, ECF subfamily</fullName>
    </submittedName>
</protein>
<dbReference type="Gene3D" id="1.10.10.10">
    <property type="entry name" value="Winged helix-like DNA-binding domain superfamily/Winged helix DNA-binding domain"/>
    <property type="match status" value="1"/>
</dbReference>
<dbReference type="Gene3D" id="1.10.1740.10">
    <property type="match status" value="1"/>
</dbReference>
<dbReference type="InterPro" id="IPR014284">
    <property type="entry name" value="RNA_pol_sigma-70_dom"/>
</dbReference>
<sequence length="184" mass="20215">MTNALTDEALQALQGNDAELFSAVYQAFAGQVLGYLSAKGVQDPEAVTQDVFLTVLSRIDAISGGVKGLRTFVFSVAHARMVDDHRRQGRAPEHQEFEAERDTREVLSAEAEAMDRVAPGEVLALLRFLPEEQREVLSLRIIAGLTVEQVAEIMGKSQGAVKQLQRRALNTLREHSAVKEYVAP</sequence>
<dbReference type="GO" id="GO:0016987">
    <property type="term" value="F:sigma factor activity"/>
    <property type="evidence" value="ECO:0007669"/>
    <property type="project" value="UniProtKB-KW"/>
</dbReference>
<dbReference type="PANTHER" id="PTHR43133:SF8">
    <property type="entry name" value="RNA POLYMERASE SIGMA FACTOR HI_1459-RELATED"/>
    <property type="match status" value="1"/>
</dbReference>
<dbReference type="EMBL" id="FNEI01000015">
    <property type="protein sequence ID" value="SDJ71650.1"/>
    <property type="molecule type" value="Genomic_DNA"/>
</dbReference>
<comment type="similarity">
    <text evidence="1">Belongs to the sigma-70 factor family. ECF subfamily.</text>
</comment>
<dbReference type="RefSeq" id="WP_074590689.1">
    <property type="nucleotide sequence ID" value="NZ_FNEI01000015.1"/>
</dbReference>
<keyword evidence="3" id="KW-0731">Sigma factor</keyword>
<organism evidence="7 8">
    <name type="scientific">Arthrobacter cupressi</name>
    <dbReference type="NCBI Taxonomy" id="1045773"/>
    <lineage>
        <taxon>Bacteria</taxon>
        <taxon>Bacillati</taxon>
        <taxon>Actinomycetota</taxon>
        <taxon>Actinomycetes</taxon>
        <taxon>Micrococcales</taxon>
        <taxon>Micrococcaceae</taxon>
        <taxon>Arthrobacter</taxon>
    </lineage>
</organism>
<evidence type="ECO:0000313" key="7">
    <source>
        <dbReference type="EMBL" id="SDJ71650.1"/>
    </source>
</evidence>
<dbReference type="AlphaFoldDB" id="A0A1G8W2G7"/>
<dbReference type="SUPFAM" id="SSF88946">
    <property type="entry name" value="Sigma2 domain of RNA polymerase sigma factors"/>
    <property type="match status" value="1"/>
</dbReference>
<dbReference type="InterPro" id="IPR036388">
    <property type="entry name" value="WH-like_DNA-bd_sf"/>
</dbReference>
<dbReference type="GO" id="GO:0006352">
    <property type="term" value="P:DNA-templated transcription initiation"/>
    <property type="evidence" value="ECO:0007669"/>
    <property type="project" value="InterPro"/>
</dbReference>
<dbReference type="NCBIfam" id="TIGR02937">
    <property type="entry name" value="sigma70-ECF"/>
    <property type="match status" value="1"/>
</dbReference>
<keyword evidence="8" id="KW-1185">Reference proteome</keyword>
<name>A0A1G8W2G7_9MICC</name>
<dbReference type="STRING" id="1045773.SAMN05216555_11564"/>
<evidence type="ECO:0000256" key="1">
    <source>
        <dbReference type="ARBA" id="ARBA00010641"/>
    </source>
</evidence>
<keyword evidence="2" id="KW-0805">Transcription regulation</keyword>
<dbReference type="OrthoDB" id="5501064at2"/>
<dbReference type="InterPro" id="IPR039425">
    <property type="entry name" value="RNA_pol_sigma-70-like"/>
</dbReference>
<evidence type="ECO:0000259" key="6">
    <source>
        <dbReference type="Pfam" id="PF04545"/>
    </source>
</evidence>
<dbReference type="InterPro" id="IPR013325">
    <property type="entry name" value="RNA_pol_sigma_r2"/>
</dbReference>
<accession>A0A1G8W2G7</accession>
<dbReference type="Pfam" id="PF04545">
    <property type="entry name" value="Sigma70_r4"/>
    <property type="match status" value="1"/>
</dbReference>
<dbReference type="CDD" id="cd06171">
    <property type="entry name" value="Sigma70_r4"/>
    <property type="match status" value="1"/>
</dbReference>
<evidence type="ECO:0000256" key="3">
    <source>
        <dbReference type="ARBA" id="ARBA00023082"/>
    </source>
</evidence>
<evidence type="ECO:0000313" key="8">
    <source>
        <dbReference type="Proteomes" id="UP000182130"/>
    </source>
</evidence>
<reference evidence="8" key="1">
    <citation type="submission" date="2016-10" db="EMBL/GenBank/DDBJ databases">
        <authorList>
            <person name="Varghese N."/>
            <person name="Submissions S."/>
        </authorList>
    </citation>
    <scope>NUCLEOTIDE SEQUENCE [LARGE SCALE GENOMIC DNA]</scope>
    <source>
        <strain evidence="8">CGMCC 1.10783</strain>
    </source>
</reference>
<keyword evidence="5" id="KW-0804">Transcription</keyword>
<dbReference type="InterPro" id="IPR007630">
    <property type="entry name" value="RNA_pol_sigma70_r4"/>
</dbReference>